<keyword evidence="3" id="KW-1185">Reference proteome</keyword>
<comment type="caution">
    <text evidence="2">The sequence shown here is derived from an EMBL/GenBank/DDBJ whole genome shotgun (WGS) entry which is preliminary data.</text>
</comment>
<dbReference type="Gene3D" id="2.60.40.10">
    <property type="entry name" value="Immunoglobulins"/>
    <property type="match status" value="1"/>
</dbReference>
<protein>
    <recommendedName>
        <fullName evidence="1">Long Rib domain-containing protein</fullName>
    </recommendedName>
</protein>
<dbReference type="InterPro" id="IPR013783">
    <property type="entry name" value="Ig-like_fold"/>
</dbReference>
<evidence type="ECO:0000313" key="3">
    <source>
        <dbReference type="Proteomes" id="UP000577408"/>
    </source>
</evidence>
<name>A0A7H0KA91_9CORY</name>
<accession>A0A7H0KA91</accession>
<dbReference type="GO" id="GO:0005975">
    <property type="term" value="P:carbohydrate metabolic process"/>
    <property type="evidence" value="ECO:0007669"/>
    <property type="project" value="UniProtKB-ARBA"/>
</dbReference>
<dbReference type="Proteomes" id="UP000577408">
    <property type="component" value="Unassembled WGS sequence"/>
</dbReference>
<dbReference type="AlphaFoldDB" id="A0A7H0KA91"/>
<dbReference type="Pfam" id="PF18957">
    <property type="entry name" value="RibLong"/>
    <property type="match status" value="1"/>
</dbReference>
<dbReference type="EMBL" id="JABFED010000001">
    <property type="protein sequence ID" value="MBA1836464.1"/>
    <property type="molecule type" value="Genomic_DNA"/>
</dbReference>
<feature type="domain" description="Long Rib" evidence="1">
    <location>
        <begin position="27"/>
        <end position="104"/>
    </location>
</feature>
<dbReference type="InterPro" id="IPR044055">
    <property type="entry name" value="RibLong"/>
</dbReference>
<reference evidence="2 3" key="1">
    <citation type="submission" date="2020-05" db="EMBL/GenBank/DDBJ databases">
        <title>Descriptions of Corynebacterium xxxx sp. nov., Corynebacterium yyyy sp. nov. and Corynebacterium zzzz sp. nov.</title>
        <authorList>
            <person name="Zhang G."/>
        </authorList>
    </citation>
    <scope>NUCLEOTIDE SEQUENCE [LARGE SCALE GENOMIC DNA]</scope>
    <source>
        <strain evidence="3">zg-913</strain>
    </source>
</reference>
<proteinExistence type="predicted"/>
<evidence type="ECO:0000259" key="1">
    <source>
        <dbReference type="Pfam" id="PF18957"/>
    </source>
</evidence>
<evidence type="ECO:0000313" key="2">
    <source>
        <dbReference type="EMBL" id="MBA1836464.1"/>
    </source>
</evidence>
<organism evidence="2 3">
    <name type="scientific">Corynebacterium wankanglinii</name>
    <dbReference type="NCBI Taxonomy" id="2735136"/>
    <lineage>
        <taxon>Bacteria</taxon>
        <taxon>Bacillati</taxon>
        <taxon>Actinomycetota</taxon>
        <taxon>Actinomycetes</taxon>
        <taxon>Mycobacteriales</taxon>
        <taxon>Corynebacteriaceae</taxon>
        <taxon>Corynebacterium</taxon>
    </lineage>
</organism>
<dbReference type="RefSeq" id="WP_181191196.1">
    <property type="nucleotide sequence ID" value="NZ_JABFED010000001.1"/>
</dbReference>
<dbReference type="PROSITE" id="PS51257">
    <property type="entry name" value="PROKAR_LIPOPROTEIN"/>
    <property type="match status" value="1"/>
</dbReference>
<gene>
    <name evidence="2" type="ORF">HMA55_00795</name>
</gene>
<sequence>MRTKIIALTSVLALACAPLSPAHADNGYVPTNVTPGLTATIEPPLPRGAAWYDAPSLPAWATITPDGTIRLAPGEDVTPGSYEWPVTATFADDSTQTFPVSVTVGADNDASDEGAVIDAFVQYAPEVSHRCAATAVGVGLPLLVLLPLGFASQLSFPFVARQNHLQLQVGNVPFLVDVKLRDLNSRDVDMGIAAILAAAGLAGAGAIISQCQ</sequence>